<dbReference type="Gene3D" id="1.20.58.760">
    <property type="entry name" value="Peptidase M41"/>
    <property type="match status" value="1"/>
</dbReference>
<dbReference type="GO" id="GO:0016887">
    <property type="term" value="F:ATP hydrolysis activity"/>
    <property type="evidence" value="ECO:0007669"/>
    <property type="project" value="InterPro"/>
</dbReference>
<dbReference type="Pfam" id="PF01434">
    <property type="entry name" value="Peptidase_M41"/>
    <property type="match status" value="1"/>
</dbReference>
<keyword evidence="1" id="KW-0067">ATP-binding</keyword>
<dbReference type="Proteomes" id="UP000183812">
    <property type="component" value="Unassembled WGS sequence"/>
</dbReference>
<dbReference type="Gene3D" id="3.40.50.300">
    <property type="entry name" value="P-loop containing nucleotide triphosphate hydrolases"/>
    <property type="match status" value="1"/>
</dbReference>
<keyword evidence="4" id="KW-0378">Hydrolase</keyword>
<dbReference type="SUPFAM" id="SSF52540">
    <property type="entry name" value="P-loop containing nucleoside triphosphate hydrolases"/>
    <property type="match status" value="1"/>
</dbReference>
<protein>
    <submittedName>
        <fullName evidence="4">ATP-dependent Zn proteases</fullName>
    </submittedName>
</protein>
<dbReference type="PANTHER" id="PTHR23076">
    <property type="entry name" value="METALLOPROTEASE M41 FTSH"/>
    <property type="match status" value="1"/>
</dbReference>
<keyword evidence="4" id="KW-0645">Protease</keyword>
<feature type="region of interest" description="Disordered" evidence="2">
    <location>
        <begin position="25"/>
        <end position="58"/>
    </location>
</feature>
<dbReference type="GO" id="GO:0005524">
    <property type="term" value="F:ATP binding"/>
    <property type="evidence" value="ECO:0007669"/>
    <property type="project" value="UniProtKB-KW"/>
</dbReference>
<sequence>MTTRQNHTVPPVAADKIAEFLTAYLSPDFSSEDDPPEFQPGESDYPDFPGSEGLTNPDISPDPLLELMRKGIAEAEAEIARREAAEAGPQRRRPNRSEAVTLLSLAAFATALPGKAALDRLYWPGTVTVLQTPPGYEAAVAQALSWPTLRHLRALAAVGTDHADPKLRVFKSAASASRDRTADQRNFRAKLEPTLEQGASILLVTADRDVIDNELAEVTVLHLALPRPTPEAVLAVLRLTHSDDWEAAEIAALLPSPADLARLSTRSIGAAFRAETAAEVARRLAELAQSSAAATGVTLDDVYGQPEAVRALRVMATDLSRWERGSLDWAQVTASGLLFGPPGTGKSLMAQALAGTAGIPLIGTSYADCQRHGHQGDMLAALSAKVSEAIRRAPSVFFVDEIDSFARRGGNGQTDRYLRGVVNGLLTELTRLAETPGVIVLAATNYPDQVDDAVIRSGRIDLRIGLTAPDLAGISAQIAASLAKLQPRPRISAQTVAEISRQILGCSGADVAALLRAAATRAREAGRRLSAADLQAAADKIAPKPDLEQEERIAIHEAGHVVAAWAMRRPVPRRVRLSRQGGFVESRRAAFHTLRSANDELVALFGGRVAEKLFFGNASSGAGEGRRSDLALATRLALQIEREWCLTDSGLAWHDTENTPLLVADPLLRDRVEARLHAAEAEATHVLSRRLPYVQRIAQALMRERELNADGILKMLKVTEYEDAPNVGAEVIPFPNFSGE</sequence>
<dbReference type="InterPro" id="IPR003960">
    <property type="entry name" value="ATPase_AAA_CS"/>
</dbReference>
<dbReference type="Pfam" id="PF00004">
    <property type="entry name" value="AAA"/>
    <property type="match status" value="1"/>
</dbReference>
<dbReference type="GO" id="GO:0005886">
    <property type="term" value="C:plasma membrane"/>
    <property type="evidence" value="ECO:0007669"/>
    <property type="project" value="TreeGrafter"/>
</dbReference>
<dbReference type="PROSITE" id="PS00674">
    <property type="entry name" value="AAA"/>
    <property type="match status" value="1"/>
</dbReference>
<dbReference type="CDD" id="cd19481">
    <property type="entry name" value="RecA-like_protease"/>
    <property type="match status" value="1"/>
</dbReference>
<dbReference type="EMBL" id="FNAY01000046">
    <property type="protein sequence ID" value="SDG26005.1"/>
    <property type="molecule type" value="Genomic_DNA"/>
</dbReference>
<dbReference type="InterPro" id="IPR003593">
    <property type="entry name" value="AAA+_ATPase"/>
</dbReference>
<dbReference type="GO" id="GO:0004222">
    <property type="term" value="F:metalloendopeptidase activity"/>
    <property type="evidence" value="ECO:0007669"/>
    <property type="project" value="InterPro"/>
</dbReference>
<dbReference type="GO" id="GO:0030163">
    <property type="term" value="P:protein catabolic process"/>
    <property type="evidence" value="ECO:0007669"/>
    <property type="project" value="TreeGrafter"/>
</dbReference>
<name>A0A1G7SSG1_RHOCA</name>
<keyword evidence="1" id="KW-0547">Nucleotide-binding</keyword>
<dbReference type="RefSeq" id="WP_074556234.1">
    <property type="nucleotide sequence ID" value="NZ_CP119563.1"/>
</dbReference>
<dbReference type="SUPFAM" id="SSF140990">
    <property type="entry name" value="FtsH protease domain-like"/>
    <property type="match status" value="1"/>
</dbReference>
<dbReference type="PANTHER" id="PTHR23076:SF97">
    <property type="entry name" value="ATP-DEPENDENT ZINC METALLOPROTEASE YME1L1"/>
    <property type="match status" value="1"/>
</dbReference>
<dbReference type="InterPro" id="IPR027417">
    <property type="entry name" value="P-loop_NTPase"/>
</dbReference>
<evidence type="ECO:0000256" key="1">
    <source>
        <dbReference type="RuleBase" id="RU003651"/>
    </source>
</evidence>
<dbReference type="OrthoDB" id="9809379at2"/>
<dbReference type="InterPro" id="IPR037219">
    <property type="entry name" value="Peptidase_M41-like"/>
</dbReference>
<dbReference type="Gene3D" id="1.10.8.60">
    <property type="match status" value="1"/>
</dbReference>
<proteinExistence type="inferred from homology"/>
<feature type="domain" description="AAA+ ATPase" evidence="3">
    <location>
        <begin position="332"/>
        <end position="470"/>
    </location>
</feature>
<evidence type="ECO:0000313" key="4">
    <source>
        <dbReference type="EMBL" id="SDG26005.1"/>
    </source>
</evidence>
<organism evidence="4 5">
    <name type="scientific">Rhodobacter capsulatus</name>
    <name type="common">Rhodopseudomonas capsulata</name>
    <dbReference type="NCBI Taxonomy" id="1061"/>
    <lineage>
        <taxon>Bacteria</taxon>
        <taxon>Pseudomonadati</taxon>
        <taxon>Pseudomonadota</taxon>
        <taxon>Alphaproteobacteria</taxon>
        <taxon>Rhodobacterales</taxon>
        <taxon>Rhodobacter group</taxon>
        <taxon>Rhodobacter</taxon>
    </lineage>
</organism>
<evidence type="ECO:0000259" key="3">
    <source>
        <dbReference type="SMART" id="SM00382"/>
    </source>
</evidence>
<gene>
    <name evidence="4" type="ORF">SAMN04244550_03672</name>
</gene>
<dbReference type="SMART" id="SM00382">
    <property type="entry name" value="AAA"/>
    <property type="match status" value="1"/>
</dbReference>
<evidence type="ECO:0000313" key="5">
    <source>
        <dbReference type="Proteomes" id="UP000183812"/>
    </source>
</evidence>
<dbReference type="GO" id="GO:0006508">
    <property type="term" value="P:proteolysis"/>
    <property type="evidence" value="ECO:0007669"/>
    <property type="project" value="UniProtKB-KW"/>
</dbReference>
<comment type="similarity">
    <text evidence="1">Belongs to the AAA ATPase family.</text>
</comment>
<dbReference type="InterPro" id="IPR003959">
    <property type="entry name" value="ATPase_AAA_core"/>
</dbReference>
<accession>A0A1G7SSG1</accession>
<reference evidence="4 5" key="1">
    <citation type="submission" date="2016-10" db="EMBL/GenBank/DDBJ databases">
        <authorList>
            <person name="de Groot N.N."/>
        </authorList>
    </citation>
    <scope>NUCLEOTIDE SEQUENCE [LARGE SCALE GENOMIC DNA]</scope>
    <source>
        <strain evidence="5">DSM 938 / 37b4</strain>
    </source>
</reference>
<evidence type="ECO:0000256" key="2">
    <source>
        <dbReference type="SAM" id="MobiDB-lite"/>
    </source>
</evidence>
<dbReference type="InterPro" id="IPR000642">
    <property type="entry name" value="Peptidase_M41"/>
</dbReference>
<dbReference type="AlphaFoldDB" id="A0A1G7SSG1"/>
<dbReference type="GO" id="GO:0004176">
    <property type="term" value="F:ATP-dependent peptidase activity"/>
    <property type="evidence" value="ECO:0007669"/>
    <property type="project" value="InterPro"/>
</dbReference>